<dbReference type="AlphaFoldDB" id="A0A7J7NRA7"/>
<gene>
    <name evidence="3" type="ORF">GIB67_004108</name>
    <name evidence="2" type="ORF">GIB67_040578</name>
</gene>
<dbReference type="OrthoDB" id="1750315at2759"/>
<feature type="domain" description="Disease resistance protein At4g27190-like leucine-rich repeats" evidence="1">
    <location>
        <begin position="89"/>
        <end position="185"/>
    </location>
</feature>
<dbReference type="InterPro" id="IPR032675">
    <property type="entry name" value="LRR_dom_sf"/>
</dbReference>
<dbReference type="PANTHER" id="PTHR33463">
    <property type="entry name" value="NB-ARC DOMAIN-CONTAINING PROTEIN-RELATED"/>
    <property type="match status" value="1"/>
</dbReference>
<dbReference type="SUPFAM" id="SSF52058">
    <property type="entry name" value="L domain-like"/>
    <property type="match status" value="1"/>
</dbReference>
<organism evidence="3 4">
    <name type="scientific">Kingdonia uniflora</name>
    <dbReference type="NCBI Taxonomy" id="39325"/>
    <lineage>
        <taxon>Eukaryota</taxon>
        <taxon>Viridiplantae</taxon>
        <taxon>Streptophyta</taxon>
        <taxon>Embryophyta</taxon>
        <taxon>Tracheophyta</taxon>
        <taxon>Spermatophyta</taxon>
        <taxon>Magnoliopsida</taxon>
        <taxon>Ranunculales</taxon>
        <taxon>Circaeasteraceae</taxon>
        <taxon>Kingdonia</taxon>
    </lineage>
</organism>
<dbReference type="InterPro" id="IPR050905">
    <property type="entry name" value="Plant_NBS-LRR"/>
</dbReference>
<dbReference type="PANTHER" id="PTHR33463:SF218">
    <property type="entry name" value="DISEASE RESISTANCE PROTEIN RPS2-LIKE"/>
    <property type="match status" value="1"/>
</dbReference>
<feature type="domain" description="Disease resistance protein At4g27190-like leucine-rich repeats" evidence="1">
    <location>
        <begin position="203"/>
        <end position="315"/>
    </location>
</feature>
<accession>A0A7J7NRA7</accession>
<proteinExistence type="predicted"/>
<comment type="caution">
    <text evidence="3">The sequence shown here is derived from an EMBL/GenBank/DDBJ whole genome shotgun (WGS) entry which is preliminary data.</text>
</comment>
<reference evidence="3 4" key="1">
    <citation type="journal article" date="2020" name="IScience">
        <title>Genome Sequencing of the Endangered Kingdonia uniflora (Circaeasteraceae, Ranunculales) Reveals Potential Mechanisms of Evolutionary Specialization.</title>
        <authorList>
            <person name="Sun Y."/>
            <person name="Deng T."/>
            <person name="Zhang A."/>
            <person name="Moore M.J."/>
            <person name="Landis J.B."/>
            <person name="Lin N."/>
            <person name="Zhang H."/>
            <person name="Zhang X."/>
            <person name="Huang J."/>
            <person name="Zhang X."/>
            <person name="Sun H."/>
            <person name="Wang H."/>
        </authorList>
    </citation>
    <scope>NUCLEOTIDE SEQUENCE [LARGE SCALE GENOMIC DNA]</scope>
    <source>
        <strain evidence="3">TB1705</strain>
        <tissue evidence="3">Leaf</tissue>
    </source>
</reference>
<evidence type="ECO:0000259" key="1">
    <source>
        <dbReference type="Pfam" id="PF23247"/>
    </source>
</evidence>
<evidence type="ECO:0000313" key="3">
    <source>
        <dbReference type="EMBL" id="KAF6169716.1"/>
    </source>
</evidence>
<evidence type="ECO:0000313" key="2">
    <source>
        <dbReference type="EMBL" id="KAF6156470.1"/>
    </source>
</evidence>
<dbReference type="Pfam" id="PF23247">
    <property type="entry name" value="LRR_RPS2"/>
    <property type="match status" value="2"/>
</dbReference>
<dbReference type="EMBL" id="JACGCM010000628">
    <property type="protein sequence ID" value="KAF6169716.1"/>
    <property type="molecule type" value="Genomic_DNA"/>
</dbReference>
<keyword evidence="4" id="KW-1185">Reference proteome</keyword>
<dbReference type="Gene3D" id="3.80.10.10">
    <property type="entry name" value="Ribonuclease Inhibitor"/>
    <property type="match status" value="2"/>
</dbReference>
<evidence type="ECO:0000313" key="4">
    <source>
        <dbReference type="Proteomes" id="UP000541444"/>
    </source>
</evidence>
<dbReference type="Proteomes" id="UP000541444">
    <property type="component" value="Unassembled WGS sequence"/>
</dbReference>
<dbReference type="InterPro" id="IPR057135">
    <property type="entry name" value="At4g27190-like_LRR"/>
</dbReference>
<sequence length="362" mass="42482">MEITYRLSLEWCSDLKNVLQLNPKGMLYNLKSLDIRYSREMEYVVNVEEQVPETMFPNLVELELYKVSELKATWNGPLVESECSAVPNVTMLQNLEEIQIEDCPKLEKVFEDGSASIFKLRSIQLHDLDSLTSIWKGAVPLIRLESLKILDVKNYPSLRSRYLFLSVAFAQRFQQLEELEVIKCQSFIQLIAEEAEGMEINSSSIFSNLKMLDIKVCQGLKCIFPIRIFQGLMQLEEFKVSWCREMEELFEFEECQEKEEGSMTIRLPRLRILVLQYLPRLTSFFSHRRNLPCVLLDCPSLEEFDISECPNLKRLPFGPRSTPKLEKFYINDVEWFEKLEWDDPSVKLQLQQLLLPVRCSEF</sequence>
<protein>
    <recommendedName>
        <fullName evidence="1">Disease resistance protein At4g27190-like leucine-rich repeats domain-containing protein</fullName>
    </recommendedName>
</protein>
<name>A0A7J7NRA7_9MAGN</name>
<dbReference type="EMBL" id="JACGCM010001330">
    <property type="protein sequence ID" value="KAF6156470.1"/>
    <property type="molecule type" value="Genomic_DNA"/>
</dbReference>